<dbReference type="Pfam" id="PF13561">
    <property type="entry name" value="adh_short_C2"/>
    <property type="match status" value="1"/>
</dbReference>
<dbReference type="CDD" id="cd05233">
    <property type="entry name" value="SDR_c"/>
    <property type="match status" value="1"/>
</dbReference>
<reference evidence="3 4" key="1">
    <citation type="submission" date="2019-02" db="EMBL/GenBank/DDBJ databases">
        <title>Draft genome sequences of novel Actinobacteria.</title>
        <authorList>
            <person name="Sahin N."/>
            <person name="Ay H."/>
            <person name="Saygin H."/>
        </authorList>
    </citation>
    <scope>NUCLEOTIDE SEQUENCE [LARGE SCALE GENOMIC DNA]</scope>
    <source>
        <strain evidence="3 4">KC201</strain>
    </source>
</reference>
<organism evidence="3 4">
    <name type="scientific">Nonomuraea longispora</name>
    <dbReference type="NCBI Taxonomy" id="1848320"/>
    <lineage>
        <taxon>Bacteria</taxon>
        <taxon>Bacillati</taxon>
        <taxon>Actinomycetota</taxon>
        <taxon>Actinomycetes</taxon>
        <taxon>Streptosporangiales</taxon>
        <taxon>Streptosporangiaceae</taxon>
        <taxon>Nonomuraea</taxon>
    </lineage>
</organism>
<keyword evidence="2" id="KW-0560">Oxidoreductase</keyword>
<evidence type="ECO:0000256" key="1">
    <source>
        <dbReference type="ARBA" id="ARBA00006484"/>
    </source>
</evidence>
<dbReference type="SUPFAM" id="SSF51735">
    <property type="entry name" value="NAD(P)-binding Rossmann-fold domains"/>
    <property type="match status" value="1"/>
</dbReference>
<name>A0A4R4NG17_9ACTN</name>
<dbReference type="PANTHER" id="PTHR42879">
    <property type="entry name" value="3-OXOACYL-(ACYL-CARRIER-PROTEIN) REDUCTASE"/>
    <property type="match status" value="1"/>
</dbReference>
<sequence>MDLGLAGKVVLITGGSGSIGGHLARAFAAEGASVAVTYHRNEPGAYRVAEDVRALGGKATTVRYDLTDRGSIHAAFDAVATEWGGVDVVIVNASAIPGTKVHPVAFEDVPVEEWQPFLRADVEGSFHTVQAALPWMKKQGWGRIVFISANIVQRGAAGDEAFVASKMALHGLSRTLATELAPQGILVNVVAPGPTVTRGFLARVPEEFGKDLAGKSPEQIKRALNKGRPAGHISTPDDIAGLVLYFASTVNGNVTGSVVHVAGGN</sequence>
<proteinExistence type="inferred from homology"/>
<dbReference type="RefSeq" id="WP_132332366.1">
    <property type="nucleotide sequence ID" value="NZ_SMJZ01000031.1"/>
</dbReference>
<dbReference type="FunFam" id="3.40.50.720:FF:000084">
    <property type="entry name" value="Short-chain dehydrogenase reductase"/>
    <property type="match status" value="1"/>
</dbReference>
<comment type="caution">
    <text evidence="3">The sequence shown here is derived from an EMBL/GenBank/DDBJ whole genome shotgun (WGS) entry which is preliminary data.</text>
</comment>
<evidence type="ECO:0000256" key="2">
    <source>
        <dbReference type="ARBA" id="ARBA00023002"/>
    </source>
</evidence>
<dbReference type="InterPro" id="IPR036291">
    <property type="entry name" value="NAD(P)-bd_dom_sf"/>
</dbReference>
<dbReference type="InterPro" id="IPR050259">
    <property type="entry name" value="SDR"/>
</dbReference>
<dbReference type="Gene3D" id="3.40.50.720">
    <property type="entry name" value="NAD(P)-binding Rossmann-like Domain"/>
    <property type="match status" value="1"/>
</dbReference>
<dbReference type="GO" id="GO:0016491">
    <property type="term" value="F:oxidoreductase activity"/>
    <property type="evidence" value="ECO:0007669"/>
    <property type="project" value="UniProtKB-KW"/>
</dbReference>
<evidence type="ECO:0000313" key="3">
    <source>
        <dbReference type="EMBL" id="TDC08178.1"/>
    </source>
</evidence>
<accession>A0A4R4NG17</accession>
<evidence type="ECO:0000313" key="4">
    <source>
        <dbReference type="Proteomes" id="UP000295157"/>
    </source>
</evidence>
<gene>
    <name evidence="3" type="ORF">E1267_11240</name>
</gene>
<protein>
    <submittedName>
        <fullName evidence="3">SDR family oxidoreductase</fullName>
    </submittedName>
</protein>
<comment type="similarity">
    <text evidence="1">Belongs to the short-chain dehydrogenases/reductases (SDR) family.</text>
</comment>
<dbReference type="PANTHER" id="PTHR42879:SF2">
    <property type="entry name" value="3-OXOACYL-[ACYL-CARRIER-PROTEIN] REDUCTASE FABG"/>
    <property type="match status" value="1"/>
</dbReference>
<dbReference type="AlphaFoldDB" id="A0A4R4NG17"/>
<dbReference type="EMBL" id="SMJZ01000031">
    <property type="protein sequence ID" value="TDC08178.1"/>
    <property type="molecule type" value="Genomic_DNA"/>
</dbReference>
<dbReference type="InterPro" id="IPR002347">
    <property type="entry name" value="SDR_fam"/>
</dbReference>
<dbReference type="Proteomes" id="UP000295157">
    <property type="component" value="Unassembled WGS sequence"/>
</dbReference>
<dbReference type="PRINTS" id="PR00081">
    <property type="entry name" value="GDHRDH"/>
</dbReference>
<dbReference type="OrthoDB" id="286404at2"/>
<keyword evidence="4" id="KW-1185">Reference proteome</keyword>